<protein>
    <submittedName>
        <fullName evidence="1">Uncharacterized protein</fullName>
    </submittedName>
</protein>
<dbReference type="Proteomes" id="UP000275267">
    <property type="component" value="Unassembled WGS sequence"/>
</dbReference>
<dbReference type="EMBL" id="PQIB02000009">
    <property type="protein sequence ID" value="RLN00370.1"/>
    <property type="molecule type" value="Genomic_DNA"/>
</dbReference>
<gene>
    <name evidence="1" type="ORF">C2845_PM06G33010</name>
</gene>
<keyword evidence="2" id="KW-1185">Reference proteome</keyword>
<evidence type="ECO:0000313" key="1">
    <source>
        <dbReference type="EMBL" id="RLN00370.1"/>
    </source>
</evidence>
<name>A0A3L6RC20_PANMI</name>
<reference evidence="2" key="1">
    <citation type="journal article" date="2019" name="Nat. Commun.">
        <title>The genome of broomcorn millet.</title>
        <authorList>
            <person name="Zou C."/>
            <person name="Miki D."/>
            <person name="Li D."/>
            <person name="Tang Q."/>
            <person name="Xiao L."/>
            <person name="Rajput S."/>
            <person name="Deng P."/>
            <person name="Jia W."/>
            <person name="Huang R."/>
            <person name="Zhang M."/>
            <person name="Sun Y."/>
            <person name="Hu J."/>
            <person name="Fu X."/>
            <person name="Schnable P.S."/>
            <person name="Li F."/>
            <person name="Zhang H."/>
            <person name="Feng B."/>
            <person name="Zhu X."/>
            <person name="Liu R."/>
            <person name="Schnable J.C."/>
            <person name="Zhu J.-K."/>
            <person name="Zhang H."/>
        </authorList>
    </citation>
    <scope>NUCLEOTIDE SEQUENCE [LARGE SCALE GENOMIC DNA]</scope>
</reference>
<sequence length="63" mass="6680">MTPSLLPDGRALEEVKRVQTGSLPEAVHEQLLAGQALPTRPPEQLWLVASARPPCLVAGIAAK</sequence>
<dbReference type="AlphaFoldDB" id="A0A3L6RC20"/>
<organism evidence="1 2">
    <name type="scientific">Panicum miliaceum</name>
    <name type="common">Proso millet</name>
    <name type="synonym">Broomcorn millet</name>
    <dbReference type="NCBI Taxonomy" id="4540"/>
    <lineage>
        <taxon>Eukaryota</taxon>
        <taxon>Viridiplantae</taxon>
        <taxon>Streptophyta</taxon>
        <taxon>Embryophyta</taxon>
        <taxon>Tracheophyta</taxon>
        <taxon>Spermatophyta</taxon>
        <taxon>Magnoliopsida</taxon>
        <taxon>Liliopsida</taxon>
        <taxon>Poales</taxon>
        <taxon>Poaceae</taxon>
        <taxon>PACMAD clade</taxon>
        <taxon>Panicoideae</taxon>
        <taxon>Panicodae</taxon>
        <taxon>Paniceae</taxon>
        <taxon>Panicinae</taxon>
        <taxon>Panicum</taxon>
        <taxon>Panicum sect. Panicum</taxon>
    </lineage>
</organism>
<comment type="caution">
    <text evidence="1">The sequence shown here is derived from an EMBL/GenBank/DDBJ whole genome shotgun (WGS) entry which is preliminary data.</text>
</comment>
<accession>A0A3L6RC20</accession>
<proteinExistence type="predicted"/>
<evidence type="ECO:0000313" key="2">
    <source>
        <dbReference type="Proteomes" id="UP000275267"/>
    </source>
</evidence>